<protein>
    <submittedName>
        <fullName evidence="2">Predicted protein</fullName>
    </submittedName>
</protein>
<gene>
    <name evidence="2" type="ORF">HCEG_04928</name>
</gene>
<proteinExistence type="predicted"/>
<dbReference type="OrthoDB" id="10619193at2759"/>
<evidence type="ECO:0000313" key="2">
    <source>
        <dbReference type="EMBL" id="EGC45713.1"/>
    </source>
</evidence>
<accession>F0UJB7</accession>
<evidence type="ECO:0000256" key="1">
    <source>
        <dbReference type="SAM" id="MobiDB-lite"/>
    </source>
</evidence>
<dbReference type="AlphaFoldDB" id="F0UJB7"/>
<dbReference type="EMBL" id="DS990639">
    <property type="protein sequence ID" value="EGC45713.1"/>
    <property type="molecule type" value="Genomic_DNA"/>
</dbReference>
<dbReference type="HOGENOM" id="CLU_852507_0_0_1"/>
<reference evidence="3" key="1">
    <citation type="submission" date="2008-07" db="EMBL/GenBank/DDBJ databases">
        <title>Annotation of Ajellomyces capsulatus strain H88.</title>
        <authorList>
            <person name="Champion M."/>
            <person name="Cuomo C."/>
            <person name="Ma L.-J."/>
            <person name="Henn M.R."/>
            <person name="Sil A."/>
            <person name="Goldman B."/>
            <person name="Young S.K."/>
            <person name="Kodira C.D."/>
            <person name="Zeng Q."/>
            <person name="Koehrsen M."/>
            <person name="Alvarado L."/>
            <person name="Berlin A."/>
            <person name="Borenstein D."/>
            <person name="Chen Z."/>
            <person name="Engels R."/>
            <person name="Freedman E."/>
            <person name="Gellesch M."/>
            <person name="Goldberg J."/>
            <person name="Griggs A."/>
            <person name="Gujja S."/>
            <person name="Heiman D."/>
            <person name="Hepburn T."/>
            <person name="Howarth C."/>
            <person name="Jen D."/>
            <person name="Larson L."/>
            <person name="Lewis B."/>
            <person name="Mehta T."/>
            <person name="Park D."/>
            <person name="Pearson M."/>
            <person name="Roberts A."/>
            <person name="Saif S."/>
            <person name="Shea T."/>
            <person name="Shenoy N."/>
            <person name="Sisk P."/>
            <person name="Stolte C."/>
            <person name="Sykes S."/>
            <person name="Walk T."/>
            <person name="White J."/>
            <person name="Yandava C."/>
            <person name="Klein B."/>
            <person name="McEwen J.G."/>
            <person name="Puccia R."/>
            <person name="Goldman G.H."/>
            <person name="Felipe M.S."/>
            <person name="Nino-Vega G."/>
            <person name="San-Blas G."/>
            <person name="Taylor J."/>
            <person name="Mendoza L."/>
            <person name="Galagan J."/>
            <person name="Nusbaum C."/>
            <person name="Birren B."/>
        </authorList>
    </citation>
    <scope>NUCLEOTIDE SEQUENCE [LARGE SCALE GENOMIC DNA]</scope>
    <source>
        <strain evidence="3">H88</strain>
    </source>
</reference>
<name>F0UJB7_AJEC8</name>
<feature type="region of interest" description="Disordered" evidence="1">
    <location>
        <begin position="70"/>
        <end position="90"/>
    </location>
</feature>
<sequence length="326" mass="34454">MPLAVDLSHLPLKVSRQEARNRWNDQRAALVQGSLLPTTQRVSSTPSSCVLRSTSLATGYSGLRTPEVLGKPSRSQEPGARILPPTSLGSNLEPMQLLLSNFLSRQKGRNPLTRASIDTSHKPAGEAGAGINHKGRPTSASTPSGTRPKAGSALGGQRPRLSKASHQTKAVRSPPELELPRLGAILDPHPDHHLLFIFFFTFCVLFNPHQPSSSSSSSSSSSPPSSPCSVGLYSSPAVVFSSSLSTVIAPPGTAIITTLTTTSATINHHSRSVPTLHLPPVSRLLSTVGPSSSVISSYNARVLVPLSLPVTNLLSALLVSYNKREL</sequence>
<organism evidence="3">
    <name type="scientific">Ajellomyces capsulatus (strain H88)</name>
    <name type="common">Darling's disease fungus</name>
    <name type="synonym">Histoplasma capsulatum</name>
    <dbReference type="NCBI Taxonomy" id="544711"/>
    <lineage>
        <taxon>Eukaryota</taxon>
        <taxon>Fungi</taxon>
        <taxon>Dikarya</taxon>
        <taxon>Ascomycota</taxon>
        <taxon>Pezizomycotina</taxon>
        <taxon>Eurotiomycetes</taxon>
        <taxon>Eurotiomycetidae</taxon>
        <taxon>Onygenales</taxon>
        <taxon>Ajellomycetaceae</taxon>
        <taxon>Histoplasma</taxon>
    </lineage>
</organism>
<feature type="region of interest" description="Disordered" evidence="1">
    <location>
        <begin position="112"/>
        <end position="175"/>
    </location>
</feature>
<evidence type="ECO:0000313" key="3">
    <source>
        <dbReference type="Proteomes" id="UP000008142"/>
    </source>
</evidence>
<dbReference type="Proteomes" id="UP000008142">
    <property type="component" value="Unassembled WGS sequence"/>
</dbReference>